<evidence type="ECO:0000256" key="2">
    <source>
        <dbReference type="ARBA" id="ARBA00012254"/>
    </source>
</evidence>
<evidence type="ECO:0000256" key="4">
    <source>
        <dbReference type="ARBA" id="ARBA00022755"/>
    </source>
</evidence>
<dbReference type="HAMAP" id="MF_01930">
    <property type="entry name" value="PurN"/>
    <property type="match status" value="1"/>
</dbReference>
<reference evidence="6" key="1">
    <citation type="submission" date="2018-05" db="EMBL/GenBank/DDBJ databases">
        <authorList>
            <person name="Lanie J.A."/>
            <person name="Ng W.-L."/>
            <person name="Kazmierczak K.M."/>
            <person name="Andrzejewski T.M."/>
            <person name="Davidsen T.M."/>
            <person name="Wayne K.J."/>
            <person name="Tettelin H."/>
            <person name="Glass J.I."/>
            <person name="Rusch D."/>
            <person name="Podicherti R."/>
            <person name="Tsui H.-C.T."/>
            <person name="Winkler M.E."/>
        </authorList>
    </citation>
    <scope>NUCLEOTIDE SEQUENCE</scope>
</reference>
<dbReference type="EMBL" id="UINC01053542">
    <property type="protein sequence ID" value="SVB70172.1"/>
    <property type="molecule type" value="Genomic_DNA"/>
</dbReference>
<dbReference type="NCBIfam" id="TIGR00639">
    <property type="entry name" value="PurN"/>
    <property type="match status" value="1"/>
</dbReference>
<dbReference type="Gene3D" id="3.40.50.170">
    <property type="entry name" value="Formyl transferase, N-terminal domain"/>
    <property type="match status" value="1"/>
</dbReference>
<organism evidence="6">
    <name type="scientific">marine metagenome</name>
    <dbReference type="NCBI Taxonomy" id="408172"/>
    <lineage>
        <taxon>unclassified sequences</taxon>
        <taxon>metagenomes</taxon>
        <taxon>ecological metagenomes</taxon>
    </lineage>
</organism>
<gene>
    <name evidence="6" type="ORF">METZ01_LOCUS223026</name>
</gene>
<dbReference type="InterPro" id="IPR004607">
    <property type="entry name" value="GART"/>
</dbReference>
<dbReference type="CDD" id="cd08645">
    <property type="entry name" value="FMT_core_GART"/>
    <property type="match status" value="1"/>
</dbReference>
<dbReference type="GO" id="GO:0004644">
    <property type="term" value="F:phosphoribosylglycinamide formyltransferase activity"/>
    <property type="evidence" value="ECO:0007669"/>
    <property type="project" value="UniProtKB-EC"/>
</dbReference>
<dbReference type="PANTHER" id="PTHR43369:SF2">
    <property type="entry name" value="PHOSPHORIBOSYLGLYCINAMIDE FORMYLTRANSFERASE"/>
    <property type="match status" value="1"/>
</dbReference>
<evidence type="ECO:0000313" key="6">
    <source>
        <dbReference type="EMBL" id="SVB70172.1"/>
    </source>
</evidence>
<accession>A0A382G5M5</accession>
<protein>
    <recommendedName>
        <fullName evidence="2">phosphoribosylglycinamide formyltransferase 1</fullName>
        <ecNumber evidence="2">2.1.2.2</ecNumber>
    </recommendedName>
</protein>
<evidence type="ECO:0000259" key="5">
    <source>
        <dbReference type="Pfam" id="PF00551"/>
    </source>
</evidence>
<dbReference type="EC" id="2.1.2.2" evidence="2"/>
<dbReference type="Pfam" id="PF00551">
    <property type="entry name" value="Formyl_trans_N"/>
    <property type="match status" value="1"/>
</dbReference>
<keyword evidence="4" id="KW-0658">Purine biosynthesis</keyword>
<dbReference type="InterPro" id="IPR036477">
    <property type="entry name" value="Formyl_transf_N_sf"/>
</dbReference>
<evidence type="ECO:0000256" key="1">
    <source>
        <dbReference type="ARBA" id="ARBA00005054"/>
    </source>
</evidence>
<dbReference type="PANTHER" id="PTHR43369">
    <property type="entry name" value="PHOSPHORIBOSYLGLYCINAMIDE FORMYLTRANSFERASE"/>
    <property type="match status" value="1"/>
</dbReference>
<comment type="pathway">
    <text evidence="1">Purine metabolism; IMP biosynthesis via de novo pathway; N(2)-formyl-N(1)-(5-phospho-D-ribosyl)glycinamide from N(1)-(5-phospho-D-ribosyl)glycinamide (10-formyl THF route): step 1/1.</text>
</comment>
<name>A0A382G5M5_9ZZZZ</name>
<dbReference type="GO" id="GO:0006189">
    <property type="term" value="P:'de novo' IMP biosynthetic process"/>
    <property type="evidence" value="ECO:0007669"/>
    <property type="project" value="InterPro"/>
</dbReference>
<dbReference type="GO" id="GO:0005829">
    <property type="term" value="C:cytosol"/>
    <property type="evidence" value="ECO:0007669"/>
    <property type="project" value="TreeGrafter"/>
</dbReference>
<keyword evidence="3" id="KW-0808">Transferase</keyword>
<sequence>MSDKTKLAVLGSGKGSNFVSLAKACADESLPAQIVLVASDVSGAGILERAAEFSLPAQFIGPGQFRTKLDESAESAYIDALRKSGAEWVALAGFMRILKGDFLRAFEKKVVNIHPSLLPAFPGLEAWKQARDYGVKATGCTVHIVDHGIDTGSILAQGVVPVLDGDTDETLHQRIQQEEHKLYPITLARLFRGEIRA</sequence>
<evidence type="ECO:0000256" key="3">
    <source>
        <dbReference type="ARBA" id="ARBA00022679"/>
    </source>
</evidence>
<dbReference type="SUPFAM" id="SSF53328">
    <property type="entry name" value="Formyltransferase"/>
    <property type="match status" value="1"/>
</dbReference>
<dbReference type="InterPro" id="IPR002376">
    <property type="entry name" value="Formyl_transf_N"/>
</dbReference>
<feature type="domain" description="Formyl transferase N-terminal" evidence="5">
    <location>
        <begin position="6"/>
        <end position="185"/>
    </location>
</feature>
<proteinExistence type="inferred from homology"/>
<dbReference type="AlphaFoldDB" id="A0A382G5M5"/>